<dbReference type="InterPro" id="IPR051908">
    <property type="entry name" value="Ribosomal_N-acetyltransferase"/>
</dbReference>
<dbReference type="InterPro" id="IPR016181">
    <property type="entry name" value="Acyl_CoA_acyltransferase"/>
</dbReference>
<dbReference type="EMBL" id="DSMG01000199">
    <property type="protein sequence ID" value="HDX33761.1"/>
    <property type="molecule type" value="Genomic_DNA"/>
</dbReference>
<dbReference type="PROSITE" id="PS51186">
    <property type="entry name" value="GNAT"/>
    <property type="match status" value="1"/>
</dbReference>
<protein>
    <submittedName>
        <fullName evidence="2">N-acetyltransferase</fullName>
    </submittedName>
</protein>
<feature type="domain" description="N-acetyltransferase" evidence="1">
    <location>
        <begin position="51"/>
        <end position="204"/>
    </location>
</feature>
<dbReference type="Pfam" id="PF13302">
    <property type="entry name" value="Acetyltransf_3"/>
    <property type="match status" value="1"/>
</dbReference>
<organism evidence="2">
    <name type="scientific">Caldilinea aerophila</name>
    <dbReference type="NCBI Taxonomy" id="133453"/>
    <lineage>
        <taxon>Bacteria</taxon>
        <taxon>Bacillati</taxon>
        <taxon>Chloroflexota</taxon>
        <taxon>Caldilineae</taxon>
        <taxon>Caldilineales</taxon>
        <taxon>Caldilineaceae</taxon>
        <taxon>Caldilinea</taxon>
    </lineage>
</organism>
<reference evidence="2" key="1">
    <citation type="journal article" date="2020" name="mSystems">
        <title>Genome- and Community-Level Interaction Insights into Carbon Utilization and Element Cycling Functions of Hydrothermarchaeota in Hydrothermal Sediment.</title>
        <authorList>
            <person name="Zhou Z."/>
            <person name="Liu Y."/>
            <person name="Xu W."/>
            <person name="Pan J."/>
            <person name="Luo Z.H."/>
            <person name="Li M."/>
        </authorList>
    </citation>
    <scope>NUCLEOTIDE SEQUENCE [LARGE SCALE GENOMIC DNA]</scope>
    <source>
        <strain evidence="2">SpSt-289</strain>
    </source>
</reference>
<evidence type="ECO:0000259" key="1">
    <source>
        <dbReference type="PROSITE" id="PS51186"/>
    </source>
</evidence>
<dbReference type="InterPro" id="IPR000182">
    <property type="entry name" value="GNAT_dom"/>
</dbReference>
<dbReference type="AlphaFoldDB" id="A0A7C1JKK6"/>
<accession>A0A7C1JKK6</accession>
<dbReference type="SUPFAM" id="SSF55729">
    <property type="entry name" value="Acyl-CoA N-acyltransferases (Nat)"/>
    <property type="match status" value="1"/>
</dbReference>
<name>A0A7C1JKK6_9CHLR</name>
<dbReference type="PANTHER" id="PTHR43441:SF2">
    <property type="entry name" value="FAMILY ACETYLTRANSFERASE, PUTATIVE (AFU_ORTHOLOGUE AFUA_7G00850)-RELATED"/>
    <property type="match status" value="1"/>
</dbReference>
<dbReference type="GO" id="GO:1990189">
    <property type="term" value="F:protein N-terminal-serine acetyltransferase activity"/>
    <property type="evidence" value="ECO:0007669"/>
    <property type="project" value="TreeGrafter"/>
</dbReference>
<dbReference type="Gene3D" id="3.40.630.30">
    <property type="match status" value="1"/>
</dbReference>
<gene>
    <name evidence="2" type="ORF">ENQ20_20110</name>
</gene>
<proteinExistence type="predicted"/>
<sequence>MLPEAILARCNNLPIKPAAVTLLGHFVRLEPLSRSHAPALYRHSNGLPIELAGRSFPAYDPDELIWRYLFVGPFADFASFERYIDELIGGADRLALCVIDQISNQPVGVVNLMSNAPAHLRIELGGIWFSPIVQRTQANLESAYLMLSHCFQLGYRRVEWKCDSRNERSRRAALRIGFTFEGIQEHHMIVKGQSRDTAWFRMLEHEWPAIKVRQEAMLYGRC</sequence>
<keyword evidence="2" id="KW-0808">Transferase</keyword>
<comment type="caution">
    <text evidence="2">The sequence shown here is derived from an EMBL/GenBank/DDBJ whole genome shotgun (WGS) entry which is preliminary data.</text>
</comment>
<dbReference type="PANTHER" id="PTHR43441">
    <property type="entry name" value="RIBOSOMAL-PROTEIN-SERINE ACETYLTRANSFERASE"/>
    <property type="match status" value="1"/>
</dbReference>
<dbReference type="GO" id="GO:0008999">
    <property type="term" value="F:protein-N-terminal-alanine acetyltransferase activity"/>
    <property type="evidence" value="ECO:0007669"/>
    <property type="project" value="TreeGrafter"/>
</dbReference>
<evidence type="ECO:0000313" key="2">
    <source>
        <dbReference type="EMBL" id="HDX33761.1"/>
    </source>
</evidence>